<dbReference type="Gene3D" id="2.60.200.20">
    <property type="match status" value="1"/>
</dbReference>
<dbReference type="GO" id="GO:0005737">
    <property type="term" value="C:cytoplasm"/>
    <property type="evidence" value="ECO:0007669"/>
    <property type="project" value="TreeGrafter"/>
</dbReference>
<dbReference type="PROSITE" id="PS50006">
    <property type="entry name" value="FHA_DOMAIN"/>
    <property type="match status" value="1"/>
</dbReference>
<name>A0A367KU92_RHIST</name>
<sequence>MSEPITGVAFQDNNASTLKLTKQKEKGPAVVTVLLKPHNSHFQTRTLELKDKSRIRIGRQTSSKTAPTAFNGYFDSKVLSRQHAEILYDKHRVYIKDVKSSNGTFVNSNRLSNEGEESVPCEIKSSDEIEFGIDIINDDGSEVMYHKVSCLVGESVIPINTDTLSNNLESTLQESKPNQMLETILLQLQAEVDKSKKFQDELRNIKESVNDLDKTFHQENKHGGLQHQLKEAEVTIRAFDEKWRHQKQAIDTAKNELHTLEKQVSNFNTWKSKLSHELDEEVKKSKGLEQRLKEKDNDIAVEASTKSMLFMFVSGIVVSVLLYCLYH</sequence>
<dbReference type="InterPro" id="IPR008984">
    <property type="entry name" value="SMAD_FHA_dom_sf"/>
</dbReference>
<dbReference type="OrthoDB" id="687730at2759"/>
<comment type="caution">
    <text evidence="4">The sequence shown here is derived from an EMBL/GenBank/DDBJ whole genome shotgun (WGS) entry which is preliminary data.</text>
</comment>
<dbReference type="Proteomes" id="UP000253551">
    <property type="component" value="Unassembled WGS sequence"/>
</dbReference>
<feature type="coiled-coil region" evidence="1">
    <location>
        <begin position="271"/>
        <end position="298"/>
    </location>
</feature>
<evidence type="ECO:0000256" key="1">
    <source>
        <dbReference type="SAM" id="Coils"/>
    </source>
</evidence>
<evidence type="ECO:0000259" key="3">
    <source>
        <dbReference type="PROSITE" id="PS50006"/>
    </source>
</evidence>
<dbReference type="EMBL" id="PJQM01000305">
    <property type="protein sequence ID" value="RCI05783.1"/>
    <property type="molecule type" value="Genomic_DNA"/>
</dbReference>
<dbReference type="InterPro" id="IPR000253">
    <property type="entry name" value="FHA_dom"/>
</dbReference>
<keyword evidence="5" id="KW-1185">Reference proteome</keyword>
<keyword evidence="2" id="KW-1133">Transmembrane helix</keyword>
<evidence type="ECO:0000313" key="5">
    <source>
        <dbReference type="Proteomes" id="UP000253551"/>
    </source>
</evidence>
<reference evidence="4 5" key="1">
    <citation type="journal article" date="2018" name="G3 (Bethesda)">
        <title>Phylogenetic and Phylogenomic Definition of Rhizopus Species.</title>
        <authorList>
            <person name="Gryganskyi A.P."/>
            <person name="Golan J."/>
            <person name="Dolatabadi S."/>
            <person name="Mondo S."/>
            <person name="Robb S."/>
            <person name="Idnurm A."/>
            <person name="Muszewska A."/>
            <person name="Steczkiewicz K."/>
            <person name="Masonjones S."/>
            <person name="Liao H.L."/>
            <person name="Gajdeczka M.T."/>
            <person name="Anike F."/>
            <person name="Vuek A."/>
            <person name="Anishchenko I.M."/>
            <person name="Voigt K."/>
            <person name="de Hoog G.S."/>
            <person name="Smith M.E."/>
            <person name="Heitman J."/>
            <person name="Vilgalys R."/>
            <person name="Stajich J.E."/>
        </authorList>
    </citation>
    <scope>NUCLEOTIDE SEQUENCE [LARGE SCALE GENOMIC DNA]</scope>
    <source>
        <strain evidence="4 5">LSU 92-RS-03</strain>
    </source>
</reference>
<dbReference type="PANTHER" id="PTHR15715">
    <property type="entry name" value="CENTROSOMAL PROTEIN OF 170 KDA"/>
    <property type="match status" value="1"/>
</dbReference>
<evidence type="ECO:0000313" key="4">
    <source>
        <dbReference type="EMBL" id="RCI05783.1"/>
    </source>
</evidence>
<keyword evidence="2" id="KW-0472">Membrane</keyword>
<proteinExistence type="predicted"/>
<organism evidence="4 5">
    <name type="scientific">Rhizopus stolonifer</name>
    <name type="common">Rhizopus nigricans</name>
    <dbReference type="NCBI Taxonomy" id="4846"/>
    <lineage>
        <taxon>Eukaryota</taxon>
        <taxon>Fungi</taxon>
        <taxon>Fungi incertae sedis</taxon>
        <taxon>Mucoromycota</taxon>
        <taxon>Mucoromycotina</taxon>
        <taxon>Mucoromycetes</taxon>
        <taxon>Mucorales</taxon>
        <taxon>Mucorineae</taxon>
        <taxon>Rhizopodaceae</taxon>
        <taxon>Rhizopus</taxon>
    </lineage>
</organism>
<dbReference type="STRING" id="4846.A0A367KU92"/>
<accession>A0A367KU92</accession>
<dbReference type="PANTHER" id="PTHR15715:SF37">
    <property type="entry name" value="LD47843P"/>
    <property type="match status" value="1"/>
</dbReference>
<feature type="domain" description="FHA" evidence="3">
    <location>
        <begin position="55"/>
        <end position="111"/>
    </location>
</feature>
<feature type="transmembrane region" description="Helical" evidence="2">
    <location>
        <begin position="308"/>
        <end position="326"/>
    </location>
</feature>
<dbReference type="Pfam" id="PF00498">
    <property type="entry name" value="FHA"/>
    <property type="match status" value="1"/>
</dbReference>
<dbReference type="AlphaFoldDB" id="A0A367KU92"/>
<dbReference type="SUPFAM" id="SSF49879">
    <property type="entry name" value="SMAD/FHA domain"/>
    <property type="match status" value="1"/>
</dbReference>
<keyword evidence="1" id="KW-0175">Coiled coil</keyword>
<dbReference type="InterPro" id="IPR051176">
    <property type="entry name" value="Cent_Immune-Sig_Mod"/>
</dbReference>
<dbReference type="SMART" id="SM00240">
    <property type="entry name" value="FHA"/>
    <property type="match status" value="1"/>
</dbReference>
<keyword evidence="2" id="KW-0812">Transmembrane</keyword>
<evidence type="ECO:0000256" key="2">
    <source>
        <dbReference type="SAM" id="Phobius"/>
    </source>
</evidence>
<gene>
    <name evidence="4" type="ORF">CU098_013033</name>
</gene>
<protein>
    <recommendedName>
        <fullName evidence="3">FHA domain-containing protein</fullName>
    </recommendedName>
</protein>